<dbReference type="EMBL" id="CADEBD010000226">
    <property type="protein sequence ID" value="CAB3225691.1"/>
    <property type="molecule type" value="Genomic_DNA"/>
</dbReference>
<feature type="region of interest" description="Disordered" evidence="2">
    <location>
        <begin position="50"/>
        <end position="198"/>
    </location>
</feature>
<accession>A0A8S0Z106</accession>
<keyword evidence="3" id="KW-0472">Membrane</keyword>
<evidence type="ECO:0000313" key="9">
    <source>
        <dbReference type="Proteomes" id="UP000494256"/>
    </source>
</evidence>
<dbReference type="Proteomes" id="UP000494106">
    <property type="component" value="Unassembled WGS sequence"/>
</dbReference>
<evidence type="ECO:0000256" key="3">
    <source>
        <dbReference type="SAM" id="Phobius"/>
    </source>
</evidence>
<feature type="compositionally biased region" description="Basic and acidic residues" evidence="2">
    <location>
        <begin position="136"/>
        <end position="148"/>
    </location>
</feature>
<feature type="region of interest" description="Disordered" evidence="2">
    <location>
        <begin position="214"/>
        <end position="245"/>
    </location>
</feature>
<keyword evidence="3" id="KW-0812">Transmembrane</keyword>
<dbReference type="InterPro" id="IPR000859">
    <property type="entry name" value="CUB_dom"/>
</dbReference>
<dbReference type="EMBL" id="CADEBC010000505">
    <property type="protein sequence ID" value="CAB3240405.1"/>
    <property type="molecule type" value="Genomic_DNA"/>
</dbReference>
<feature type="compositionally biased region" description="Basic and acidic residues" evidence="2">
    <location>
        <begin position="50"/>
        <end position="64"/>
    </location>
</feature>
<dbReference type="OrthoDB" id="6128690at2759"/>
<feature type="compositionally biased region" description="Acidic residues" evidence="2">
    <location>
        <begin position="269"/>
        <end position="291"/>
    </location>
</feature>
<dbReference type="SMART" id="SM00042">
    <property type="entry name" value="CUB"/>
    <property type="match status" value="1"/>
</dbReference>
<evidence type="ECO:0000313" key="6">
    <source>
        <dbReference type="EMBL" id="CAB3225691.1"/>
    </source>
</evidence>
<keyword evidence="1" id="KW-1015">Disulfide bond</keyword>
<feature type="compositionally biased region" description="Basic and acidic residues" evidence="2">
    <location>
        <begin position="226"/>
        <end position="245"/>
    </location>
</feature>
<feature type="domain" description="CUB" evidence="5">
    <location>
        <begin position="520"/>
        <end position="632"/>
    </location>
</feature>
<dbReference type="Gene3D" id="2.60.120.290">
    <property type="entry name" value="Spermadhesin, CUB domain"/>
    <property type="match status" value="1"/>
</dbReference>
<evidence type="ECO:0000313" key="8">
    <source>
        <dbReference type="Proteomes" id="UP000494106"/>
    </source>
</evidence>
<evidence type="ECO:0000256" key="1">
    <source>
        <dbReference type="ARBA" id="ARBA00023157"/>
    </source>
</evidence>
<sequence length="904" mass="102737">MKLLFCVVFSVAVLQVTAVDTQDEKNAFPDYWQDDDYDNYFDVLKDDSKESIEEKEDVDKKGEAEIQDFIGNNEEENKPFSSEEFDALGDYQIEDNRSNADNKENDDGDVPVEKQPYDASKLNPVNAPVGPLQPIEDVKENDEAKDMYDEWSNELSKNKDDPFSDLKENVASSEVQEAVNEENSDNKEDSYIKSVNEGNVDPLLDQIIEDTKKNLEGNNEFDSNVDDNKNNIEEEPKINYDDDTPEKVLEDLSDDLDKLFQTLDKLSDNDSDLGENEDLGDESEEIDDIQDYEEKFKRPYGEGYIMSLRDDYDYFLNSNLTNNENADKSNETELDEDVAKDKTAEVEKAEVLSLLIDNEKSNADNNEFSDEIAKLSLDDSGDKEFEDDIKKHYYGNDGLVDENLPKNDDAEVFLTASSTVNSKDTVTSSTPIENKSSDAYNKTTTEADKEVADTAAEASSPNRAVTEESVTTEEVENKNTMKVDELNSSEYNELMSKFAVALENSQDSDNQVRNIAPIHVTLSLDEPTVITSPNYPNFYPMGITMDWVIDGPGVGIEFNITSCDINGFINDYLLVKPGRIDAEGSDGLIFSFQLTSERRYRFMNVNRMFVRFQTHTSNFFNFNGFSFSAKMIFPPPPLGEDEELPEPEQVVTQAVETTEINLAGLPILQFLEVRSQFKQLIEAMAQAYIEDNYIDLGYNTTLEANITRTALCNIRWPNHETCVRVRFAVPLPHTTEDTGPRLNATELDTMWRTYSVQEPFATTLSDLRITEYVVPDDSSILTVWLVIAFGVVIAMCLLAVALWRFSCFVDYTRMKSFSDSDSIQNEKRNLDLFPTPHQTLPPLYTESDYKWADEKYEDSTRVDLGGYANKSYIRDDLFDLDSDEDVIVPHDRKTVISPRDVYDV</sequence>
<comment type="caution">
    <text evidence="6">The sequence shown here is derived from an EMBL/GenBank/DDBJ whole genome shotgun (WGS) entry which is preliminary data.</text>
</comment>
<dbReference type="AlphaFoldDB" id="A0A8S0Z106"/>
<gene>
    <name evidence="6" type="ORF">APLA_LOCUS2376</name>
    <name evidence="7" type="ORF">APLA_LOCUS8257</name>
</gene>
<evidence type="ECO:0000259" key="5">
    <source>
        <dbReference type="SMART" id="SM00042"/>
    </source>
</evidence>
<feature type="region of interest" description="Disordered" evidence="2">
    <location>
        <begin position="421"/>
        <end position="446"/>
    </location>
</feature>
<protein>
    <recommendedName>
        <fullName evidence="5">CUB domain-containing protein</fullName>
    </recommendedName>
</protein>
<keyword evidence="4" id="KW-0732">Signal</keyword>
<feature type="compositionally biased region" description="Polar residues" evidence="2">
    <location>
        <begin position="421"/>
        <end position="444"/>
    </location>
</feature>
<organism evidence="6 9">
    <name type="scientific">Arctia plantaginis</name>
    <name type="common">Wood tiger moth</name>
    <name type="synonym">Phalaena plantaginis</name>
    <dbReference type="NCBI Taxonomy" id="874455"/>
    <lineage>
        <taxon>Eukaryota</taxon>
        <taxon>Metazoa</taxon>
        <taxon>Ecdysozoa</taxon>
        <taxon>Arthropoda</taxon>
        <taxon>Hexapoda</taxon>
        <taxon>Insecta</taxon>
        <taxon>Pterygota</taxon>
        <taxon>Neoptera</taxon>
        <taxon>Endopterygota</taxon>
        <taxon>Lepidoptera</taxon>
        <taxon>Glossata</taxon>
        <taxon>Ditrysia</taxon>
        <taxon>Noctuoidea</taxon>
        <taxon>Erebidae</taxon>
        <taxon>Arctiinae</taxon>
        <taxon>Arctia</taxon>
    </lineage>
</organism>
<feature type="region of interest" description="Disordered" evidence="2">
    <location>
        <begin position="265"/>
        <end position="292"/>
    </location>
</feature>
<reference evidence="8 9" key="1">
    <citation type="submission" date="2020-04" db="EMBL/GenBank/DDBJ databases">
        <authorList>
            <person name="Wallbank WR R."/>
            <person name="Pardo Diaz C."/>
            <person name="Kozak K."/>
            <person name="Martin S."/>
            <person name="Jiggins C."/>
            <person name="Moest M."/>
            <person name="Warren A I."/>
            <person name="Byers J.R.P. K."/>
            <person name="Montejo-Kovacevich G."/>
            <person name="Yen C E."/>
        </authorList>
    </citation>
    <scope>NUCLEOTIDE SEQUENCE [LARGE SCALE GENOMIC DNA]</scope>
</reference>
<feature type="signal peptide" evidence="4">
    <location>
        <begin position="1"/>
        <end position="18"/>
    </location>
</feature>
<dbReference type="Proteomes" id="UP000494256">
    <property type="component" value="Unassembled WGS sequence"/>
</dbReference>
<feature type="compositionally biased region" description="Basic and acidic residues" evidence="2">
    <location>
        <begin position="94"/>
        <end position="116"/>
    </location>
</feature>
<feature type="chain" id="PRO_5036272887" description="CUB domain-containing protein" evidence="4">
    <location>
        <begin position="19"/>
        <end position="904"/>
    </location>
</feature>
<keyword evidence="8" id="KW-1185">Reference proteome</keyword>
<dbReference type="SUPFAM" id="SSF49854">
    <property type="entry name" value="Spermadhesin, CUB domain"/>
    <property type="match status" value="1"/>
</dbReference>
<evidence type="ECO:0000256" key="2">
    <source>
        <dbReference type="SAM" id="MobiDB-lite"/>
    </source>
</evidence>
<feature type="compositionally biased region" description="Basic and acidic residues" evidence="2">
    <location>
        <begin position="156"/>
        <end position="168"/>
    </location>
</feature>
<evidence type="ECO:0000313" key="7">
    <source>
        <dbReference type="EMBL" id="CAB3240405.1"/>
    </source>
</evidence>
<feature type="transmembrane region" description="Helical" evidence="3">
    <location>
        <begin position="781"/>
        <end position="805"/>
    </location>
</feature>
<proteinExistence type="predicted"/>
<dbReference type="InterPro" id="IPR035914">
    <property type="entry name" value="Sperma_CUB_dom_sf"/>
</dbReference>
<name>A0A8S0Z106_ARCPL</name>
<evidence type="ECO:0000256" key="4">
    <source>
        <dbReference type="SAM" id="SignalP"/>
    </source>
</evidence>
<keyword evidence="3" id="KW-1133">Transmembrane helix</keyword>